<dbReference type="FunFam" id="3.30.160.60:FF:000158">
    <property type="entry name" value="Zinc finger protein 362"/>
    <property type="match status" value="1"/>
</dbReference>
<feature type="domain" description="C2H2-type" evidence="12">
    <location>
        <begin position="283"/>
        <end position="312"/>
    </location>
</feature>
<evidence type="ECO:0000256" key="3">
    <source>
        <dbReference type="ARBA" id="ARBA00022737"/>
    </source>
</evidence>
<dbReference type="PROSITE" id="PS50157">
    <property type="entry name" value="ZINC_FINGER_C2H2_2"/>
    <property type="match status" value="10"/>
</dbReference>
<evidence type="ECO:0000256" key="7">
    <source>
        <dbReference type="ARBA" id="ARBA00023125"/>
    </source>
</evidence>
<accession>A0A9W2YNH6</accession>
<dbReference type="FunFam" id="3.30.160.60:FF:000072">
    <property type="entry name" value="zinc finger protein 143 isoform X1"/>
    <property type="match status" value="1"/>
</dbReference>
<dbReference type="SUPFAM" id="SSF57667">
    <property type="entry name" value="beta-beta-alpha zinc fingers"/>
    <property type="match status" value="6"/>
</dbReference>
<evidence type="ECO:0000256" key="9">
    <source>
        <dbReference type="ARBA" id="ARBA00023242"/>
    </source>
</evidence>
<dbReference type="InterPro" id="IPR013087">
    <property type="entry name" value="Znf_C2H2_type"/>
</dbReference>
<feature type="compositionally biased region" description="Polar residues" evidence="11">
    <location>
        <begin position="520"/>
        <end position="539"/>
    </location>
</feature>
<dbReference type="OrthoDB" id="654211at2759"/>
<dbReference type="Proteomes" id="UP001165740">
    <property type="component" value="Chromosome 13"/>
</dbReference>
<proteinExistence type="predicted"/>
<dbReference type="Gene3D" id="3.30.160.60">
    <property type="entry name" value="Classic Zinc Finger"/>
    <property type="match status" value="9"/>
</dbReference>
<gene>
    <name evidence="14" type="primary">LOC106078346</name>
</gene>
<feature type="domain" description="C2H2-type" evidence="12">
    <location>
        <begin position="343"/>
        <end position="372"/>
    </location>
</feature>
<feature type="region of interest" description="Disordered" evidence="11">
    <location>
        <begin position="517"/>
        <end position="539"/>
    </location>
</feature>
<dbReference type="FunFam" id="3.30.160.60:FF:000032">
    <property type="entry name" value="Krueppel-like factor 4"/>
    <property type="match status" value="1"/>
</dbReference>
<feature type="domain" description="C2H2-type" evidence="12">
    <location>
        <begin position="255"/>
        <end position="282"/>
    </location>
</feature>
<evidence type="ECO:0000313" key="14">
    <source>
        <dbReference type="RefSeq" id="XP_055864235.1"/>
    </source>
</evidence>
<feature type="region of interest" description="Disordered" evidence="11">
    <location>
        <begin position="45"/>
        <end position="64"/>
    </location>
</feature>
<feature type="compositionally biased region" description="Gly residues" evidence="11">
    <location>
        <begin position="129"/>
        <end position="152"/>
    </location>
</feature>
<dbReference type="GO" id="GO:0003677">
    <property type="term" value="F:DNA binding"/>
    <property type="evidence" value="ECO:0007669"/>
    <property type="project" value="UniProtKB-KW"/>
</dbReference>
<comment type="subcellular location">
    <subcellularLocation>
        <location evidence="1">Nucleus</location>
    </subcellularLocation>
</comment>
<evidence type="ECO:0000256" key="8">
    <source>
        <dbReference type="ARBA" id="ARBA00023163"/>
    </source>
</evidence>
<keyword evidence="4 10" id="KW-0863">Zinc-finger</keyword>
<sequence length="652" mass="72295">MYCNDICSAVWTSHPDTPWKNCEWGTGMVDRTPRNDFAFWTNAQQGGASDMTTPGAAASAAEPHQPSRCQWLNDQESHFHHARRFQTSPLSYFKWTKGDNPHDHGLGLGGHDGLHHGLSVNDHIQRNSSGGGAGGGGNGGSIGGGGGGGGGINYARTTSTGSMSGPPTPTNGPGGPNTPLVVPQPVKPPSRTGTKTYQCKICDQVFTTKSDMLIHCQQIHKQDPKPYKCPTCSKSFANSSYLSQHARIHSGLKPYKCEICERKFTQLSHLQQHIRTHTGEKPYKCMHPDCPLKFSQLSHLKQHFRSHTGEKPYKCLFMDCPLKFAQLSHMKQHYRSHTGEKPYKCMHQDCPLKFAQLSHMKQHYRSHTGEKPYQCMYQDCVQKFAQLSHLQQHTRLHTGERPYKCTHPGCGKAFSQLSNLQSHSRSHMTDKPFRCNSCYKCYADEQSLREHIPKHSDTKHLKTHICHICGKSYTQETYLTRHMTKHSQENVPKIMTRPIKQEPMDLVDRDFIGARLPDRSTPSDLSMNPGGATSCSKGSAPSSAFMPLSPFAANTVSSSSGPGYHYSPGLSHNSLSSPLPHISSMASPRYFPYDPIAFGRKSDGQERNLNMAGVPRESMIANSLLSLQHIKNYASQQMPSFTPTPGAGSRLA</sequence>
<dbReference type="InterPro" id="IPR050331">
    <property type="entry name" value="Zinc_finger"/>
</dbReference>
<dbReference type="PROSITE" id="PS00028">
    <property type="entry name" value="ZINC_FINGER_C2H2_1"/>
    <property type="match status" value="9"/>
</dbReference>
<dbReference type="GO" id="GO:0005634">
    <property type="term" value="C:nucleus"/>
    <property type="evidence" value="ECO:0007669"/>
    <property type="project" value="UniProtKB-SubCell"/>
</dbReference>
<evidence type="ECO:0000256" key="1">
    <source>
        <dbReference type="ARBA" id="ARBA00004123"/>
    </source>
</evidence>
<keyword evidence="3" id="KW-0677">Repeat</keyword>
<dbReference type="GO" id="GO:0008270">
    <property type="term" value="F:zinc ion binding"/>
    <property type="evidence" value="ECO:0007669"/>
    <property type="project" value="UniProtKB-KW"/>
</dbReference>
<dbReference type="FunFam" id="3.30.160.60:FF:000648">
    <property type="entry name" value="Zinc finger protein rotund"/>
    <property type="match status" value="1"/>
</dbReference>
<feature type="domain" description="C2H2-type" evidence="12">
    <location>
        <begin position="197"/>
        <end position="225"/>
    </location>
</feature>
<dbReference type="OMA" id="LTNMKQH"/>
<keyword evidence="9" id="KW-0539">Nucleus</keyword>
<feature type="domain" description="C2H2-type" evidence="12">
    <location>
        <begin position="433"/>
        <end position="460"/>
    </location>
</feature>
<name>A0A9W2YNH6_BIOGL</name>
<evidence type="ECO:0000259" key="12">
    <source>
        <dbReference type="PROSITE" id="PS50157"/>
    </source>
</evidence>
<evidence type="ECO:0000256" key="5">
    <source>
        <dbReference type="ARBA" id="ARBA00022833"/>
    </source>
</evidence>
<feature type="domain" description="C2H2-type" evidence="12">
    <location>
        <begin position="403"/>
        <end position="432"/>
    </location>
</feature>
<dbReference type="GeneID" id="106078346"/>
<keyword evidence="8" id="KW-0804">Transcription</keyword>
<dbReference type="AlphaFoldDB" id="A0A9W2YNH6"/>
<feature type="domain" description="C2H2-type" evidence="12">
    <location>
        <begin position="313"/>
        <end position="342"/>
    </location>
</feature>
<dbReference type="InterPro" id="IPR036236">
    <property type="entry name" value="Znf_C2H2_sf"/>
</dbReference>
<feature type="domain" description="C2H2-type" evidence="12">
    <location>
        <begin position="227"/>
        <end position="254"/>
    </location>
</feature>
<keyword evidence="6" id="KW-0805">Transcription regulation</keyword>
<dbReference type="FunFam" id="3.30.160.60:FF:000446">
    <property type="entry name" value="Zinc finger protein"/>
    <property type="match status" value="1"/>
</dbReference>
<feature type="domain" description="C2H2-type" evidence="12">
    <location>
        <begin position="464"/>
        <end position="491"/>
    </location>
</feature>
<dbReference type="FunFam" id="3.30.160.60:FF:000213">
    <property type="entry name" value="Zinc finger protein 624"/>
    <property type="match status" value="1"/>
</dbReference>
<keyword evidence="2" id="KW-0479">Metal-binding</keyword>
<dbReference type="SMART" id="SM00355">
    <property type="entry name" value="ZnF_C2H2"/>
    <property type="match status" value="10"/>
</dbReference>
<evidence type="ECO:0000256" key="6">
    <source>
        <dbReference type="ARBA" id="ARBA00023015"/>
    </source>
</evidence>
<dbReference type="RefSeq" id="XP_055864235.1">
    <property type="nucleotide sequence ID" value="XM_056008260.1"/>
</dbReference>
<evidence type="ECO:0000256" key="2">
    <source>
        <dbReference type="ARBA" id="ARBA00022723"/>
    </source>
</evidence>
<protein>
    <submittedName>
        <fullName evidence="14">Zinc finger protein rotund-like isoform X1</fullName>
    </submittedName>
</protein>
<feature type="region of interest" description="Disordered" evidence="11">
    <location>
        <begin position="117"/>
        <end position="194"/>
    </location>
</feature>
<evidence type="ECO:0000256" key="10">
    <source>
        <dbReference type="PROSITE-ProRule" id="PRU00042"/>
    </source>
</evidence>
<evidence type="ECO:0000313" key="13">
    <source>
        <dbReference type="Proteomes" id="UP001165740"/>
    </source>
</evidence>
<keyword evidence="7" id="KW-0238">DNA-binding</keyword>
<keyword evidence="5" id="KW-0862">Zinc</keyword>
<evidence type="ECO:0000256" key="11">
    <source>
        <dbReference type="SAM" id="MobiDB-lite"/>
    </source>
</evidence>
<dbReference type="PANTHER" id="PTHR16515:SF49">
    <property type="entry name" value="GASTRULA ZINC FINGER PROTEIN XLCGF49.1-LIKE-RELATED"/>
    <property type="match status" value="1"/>
</dbReference>
<dbReference type="FunFam" id="3.30.160.60:FF:000125">
    <property type="entry name" value="Putative zinc finger protein 143"/>
    <property type="match status" value="1"/>
</dbReference>
<keyword evidence="13" id="KW-1185">Reference proteome</keyword>
<organism evidence="13 14">
    <name type="scientific">Biomphalaria glabrata</name>
    <name type="common">Bloodfluke planorb</name>
    <name type="synonym">Freshwater snail</name>
    <dbReference type="NCBI Taxonomy" id="6526"/>
    <lineage>
        <taxon>Eukaryota</taxon>
        <taxon>Metazoa</taxon>
        <taxon>Spiralia</taxon>
        <taxon>Lophotrochozoa</taxon>
        <taxon>Mollusca</taxon>
        <taxon>Gastropoda</taxon>
        <taxon>Heterobranchia</taxon>
        <taxon>Euthyneura</taxon>
        <taxon>Panpulmonata</taxon>
        <taxon>Hygrophila</taxon>
        <taxon>Lymnaeoidea</taxon>
        <taxon>Planorbidae</taxon>
        <taxon>Biomphalaria</taxon>
    </lineage>
</organism>
<reference evidence="14" key="1">
    <citation type="submission" date="2025-08" db="UniProtKB">
        <authorList>
            <consortium name="RefSeq"/>
        </authorList>
    </citation>
    <scope>IDENTIFICATION</scope>
</reference>
<dbReference type="GO" id="GO:0010468">
    <property type="term" value="P:regulation of gene expression"/>
    <property type="evidence" value="ECO:0007669"/>
    <property type="project" value="TreeGrafter"/>
</dbReference>
<evidence type="ECO:0000256" key="4">
    <source>
        <dbReference type="ARBA" id="ARBA00022771"/>
    </source>
</evidence>
<dbReference type="Pfam" id="PF00096">
    <property type="entry name" value="zf-C2H2"/>
    <property type="match status" value="5"/>
</dbReference>
<dbReference type="PANTHER" id="PTHR16515">
    <property type="entry name" value="PR DOMAIN ZINC FINGER PROTEIN"/>
    <property type="match status" value="1"/>
</dbReference>
<feature type="domain" description="C2H2-type" evidence="12">
    <location>
        <begin position="373"/>
        <end position="402"/>
    </location>
</feature>